<protein>
    <submittedName>
        <fullName evidence="1">Uncharacterized protein</fullName>
    </submittedName>
</protein>
<gene>
    <name evidence="1" type="ORF">UX60_C0018G0007</name>
</gene>
<sequence>MFRGCNFFDKQWKYGGGWKGSMSNKSDLTSFYQAISEMGRLEIAKRRAEGETIGQAPLGFRKVHVNGKSTIAPDPETFPLLMLALQMRKDGCTLREVCSFMSKKGLLSKRGKLIQPNGMDRALKMFGRLVKKD</sequence>
<accession>A0A0G1TE63</accession>
<evidence type="ECO:0000313" key="2">
    <source>
        <dbReference type="Proteomes" id="UP000034487"/>
    </source>
</evidence>
<reference evidence="1 2" key="1">
    <citation type="journal article" date="2015" name="Nature">
        <title>rRNA introns, odd ribosomes, and small enigmatic genomes across a large radiation of phyla.</title>
        <authorList>
            <person name="Brown C.T."/>
            <person name="Hug L.A."/>
            <person name="Thomas B.C."/>
            <person name="Sharon I."/>
            <person name="Castelle C.J."/>
            <person name="Singh A."/>
            <person name="Wilkins M.J."/>
            <person name="Williams K.H."/>
            <person name="Banfield J.F."/>
        </authorList>
    </citation>
    <scope>NUCLEOTIDE SEQUENCE [LARGE SCALE GENOMIC DNA]</scope>
</reference>
<proteinExistence type="predicted"/>
<comment type="caution">
    <text evidence="1">The sequence shown here is derived from an EMBL/GenBank/DDBJ whole genome shotgun (WGS) entry which is preliminary data.</text>
</comment>
<name>A0A0G1TE63_9BACT</name>
<dbReference type="EMBL" id="LCMV01000018">
    <property type="protein sequence ID" value="KKU43715.1"/>
    <property type="molecule type" value="Genomic_DNA"/>
</dbReference>
<organism evidence="1 2">
    <name type="scientific">Berkelbacteria bacterium GW2011_GWA2_46_7</name>
    <dbReference type="NCBI Taxonomy" id="1618335"/>
    <lineage>
        <taxon>Bacteria</taxon>
        <taxon>Candidatus Berkelbacteria</taxon>
    </lineage>
</organism>
<dbReference type="AlphaFoldDB" id="A0A0G1TE63"/>
<evidence type="ECO:0000313" key="1">
    <source>
        <dbReference type="EMBL" id="KKU43715.1"/>
    </source>
</evidence>
<dbReference type="Proteomes" id="UP000034487">
    <property type="component" value="Unassembled WGS sequence"/>
</dbReference>